<evidence type="ECO:0000256" key="2">
    <source>
        <dbReference type="ARBA" id="ARBA00010291"/>
    </source>
</evidence>
<reference evidence="9" key="1">
    <citation type="submission" date="2020-05" db="EMBL/GenBank/DDBJ databases">
        <title>Mycena genomes resolve the evolution of fungal bioluminescence.</title>
        <authorList>
            <person name="Tsai I.J."/>
        </authorList>
    </citation>
    <scope>NUCLEOTIDE SEQUENCE</scope>
    <source>
        <strain evidence="9">160909Yilan</strain>
    </source>
</reference>
<sequence>MPPSARKSSIGTARRQKSHVPYRGDDPFVGRKTGIAVQPVALGSDGFEPFEDLMDQIHEPPRKKMRKSARGDDEDEEEDEDKEDDEDGEMSMDVDSPIQNYSNTRPPNTPRTTRPIARTSEVDFDQVPSPRSPRPNGSVRRTPGPSRLIVQEPPQEDDDDDDGGGGFDSYNGNEDYDGGDSPRQASFTEMDTRDDDDDEDEPEPEPTPKKPSPKKPSPKKASPKKKAKEKAATPVPDPEPAQNDSDMEDDIARGMDDVDLDPPEEDEEDEPVKPSPKKGPKEKKRQNPPKTITTTVQSRRQKENREVPEGVRRSARVPYAPLEWWRNEKVEYGGHEPGGGRILVPRIRAIIRVPKEPVVPLGKHGRTRKRSRTPAAADSKGKGKERVKIVEKIVEVAVEGGGANPEEGWDDETETQAVVKAYPSGVDVTRRIAFTARMFSPVAAANNEWFFQKIFGDGDFIAAGQIVIPPKGRKPSKPSKDNTFIFLVIEGAVNLKVCDTSLIIASGGMFMIPRGNTYFIENIAERDAKLFFTQARKMREGERDDDDDGQEGHVSSSGARAVSSDHPPAKAKGKEILGRRGMSANV</sequence>
<feature type="compositionally biased region" description="Basic residues" evidence="7">
    <location>
        <begin position="363"/>
        <end position="372"/>
    </location>
</feature>
<proteinExistence type="inferred from homology"/>
<feature type="compositionally biased region" description="Basic residues" evidence="7">
    <location>
        <begin position="211"/>
        <end position="228"/>
    </location>
</feature>
<name>A0A8H6ZBZ1_9AGAR</name>
<evidence type="ECO:0000256" key="5">
    <source>
        <dbReference type="ARBA" id="ARBA00057947"/>
    </source>
</evidence>
<accession>A0A8H6ZBZ1</accession>
<dbReference type="GO" id="GO:0051315">
    <property type="term" value="P:attachment of mitotic spindle microtubules to kinetochore"/>
    <property type="evidence" value="ECO:0007669"/>
    <property type="project" value="TreeGrafter"/>
</dbReference>
<evidence type="ECO:0000313" key="10">
    <source>
        <dbReference type="Proteomes" id="UP000623467"/>
    </source>
</evidence>
<feature type="compositionally biased region" description="Polar residues" evidence="7">
    <location>
        <begin position="289"/>
        <end position="298"/>
    </location>
</feature>
<dbReference type="PANTHER" id="PTHR16684">
    <property type="entry name" value="CENTROMERE PROTEIN C"/>
    <property type="match status" value="1"/>
</dbReference>
<feature type="compositionally biased region" description="Basic residues" evidence="7">
    <location>
        <begin position="275"/>
        <end position="287"/>
    </location>
</feature>
<dbReference type="FunFam" id="2.60.120.10:FF:000033">
    <property type="entry name" value="Centromere protein C 1"/>
    <property type="match status" value="1"/>
</dbReference>
<dbReference type="SUPFAM" id="SSF51182">
    <property type="entry name" value="RmlC-like cupins"/>
    <property type="match status" value="1"/>
</dbReference>
<dbReference type="AlphaFoldDB" id="A0A8H6ZBZ1"/>
<evidence type="ECO:0000313" key="9">
    <source>
        <dbReference type="EMBL" id="KAF7376245.1"/>
    </source>
</evidence>
<comment type="caution">
    <text evidence="9">The sequence shown here is derived from an EMBL/GenBank/DDBJ whole genome shotgun (WGS) entry which is preliminary data.</text>
</comment>
<evidence type="ECO:0000259" key="8">
    <source>
        <dbReference type="Pfam" id="PF11699"/>
    </source>
</evidence>
<feature type="region of interest" description="Disordered" evidence="7">
    <location>
        <begin position="1"/>
        <end position="32"/>
    </location>
</feature>
<evidence type="ECO:0000256" key="7">
    <source>
        <dbReference type="SAM" id="MobiDB-lite"/>
    </source>
</evidence>
<dbReference type="InterPro" id="IPR028386">
    <property type="entry name" value="CENP-C/Mif2/cnp3"/>
</dbReference>
<dbReference type="InterPro" id="IPR011051">
    <property type="entry name" value="RmlC_Cupin_sf"/>
</dbReference>
<keyword evidence="10" id="KW-1185">Reference proteome</keyword>
<dbReference type="InterPro" id="IPR014710">
    <property type="entry name" value="RmlC-like_jellyroll"/>
</dbReference>
<dbReference type="Pfam" id="PF11699">
    <property type="entry name" value="CENP-C_C"/>
    <property type="match status" value="1"/>
</dbReference>
<feature type="compositionally biased region" description="Acidic residues" evidence="7">
    <location>
        <begin position="192"/>
        <end position="204"/>
    </location>
</feature>
<dbReference type="PANTHER" id="PTHR16684:SF11">
    <property type="entry name" value="CENTROMERE PROTEIN C"/>
    <property type="match status" value="1"/>
</dbReference>
<dbReference type="GO" id="GO:0051382">
    <property type="term" value="P:kinetochore assembly"/>
    <property type="evidence" value="ECO:0007669"/>
    <property type="project" value="InterPro"/>
</dbReference>
<keyword evidence="4" id="KW-0539">Nucleus</keyword>
<gene>
    <name evidence="9" type="ORF">MSAN_00039800</name>
</gene>
<comment type="function">
    <text evidence="5">Component of the kinetochore, a multiprotein complex that assembles on centromeric DNA and attaches chromosomes to spindle microtubules, mediating chromosome segregation and sister chromatid segregation during meiosis and mitosis. Component of the inner kinetochore constitutive centromere-associated network (CCAN), which serves as a structural platform for outer kinetochore assembly.</text>
</comment>
<evidence type="ECO:0000256" key="3">
    <source>
        <dbReference type="ARBA" id="ARBA00023125"/>
    </source>
</evidence>
<feature type="region of interest" description="Disordered" evidence="7">
    <location>
        <begin position="539"/>
        <end position="586"/>
    </location>
</feature>
<evidence type="ECO:0000256" key="6">
    <source>
        <dbReference type="ARBA" id="ARBA00075033"/>
    </source>
</evidence>
<comment type="similarity">
    <text evidence="2">Belongs to the CENP-C/MIF2 family.</text>
</comment>
<feature type="compositionally biased region" description="Acidic residues" evidence="7">
    <location>
        <begin position="72"/>
        <end position="92"/>
    </location>
</feature>
<dbReference type="OrthoDB" id="1939643at2759"/>
<comment type="subcellular location">
    <subcellularLocation>
        <location evidence="1">Nucleus</location>
    </subcellularLocation>
</comment>
<dbReference type="EMBL" id="JACAZH010000001">
    <property type="protein sequence ID" value="KAF7376245.1"/>
    <property type="molecule type" value="Genomic_DNA"/>
</dbReference>
<feature type="compositionally biased region" description="Acidic residues" evidence="7">
    <location>
        <begin position="154"/>
        <end position="163"/>
    </location>
</feature>
<dbReference type="GO" id="GO:0005634">
    <property type="term" value="C:nucleus"/>
    <property type="evidence" value="ECO:0007669"/>
    <property type="project" value="UniProtKB-SubCell"/>
</dbReference>
<feature type="compositionally biased region" description="Acidic residues" evidence="7">
    <location>
        <begin position="257"/>
        <end position="270"/>
    </location>
</feature>
<dbReference type="GO" id="GO:0000776">
    <property type="term" value="C:kinetochore"/>
    <property type="evidence" value="ECO:0007669"/>
    <property type="project" value="InterPro"/>
</dbReference>
<dbReference type="CDD" id="cd06993">
    <property type="entry name" value="cupin_CENP-C_C"/>
    <property type="match status" value="1"/>
</dbReference>
<dbReference type="InterPro" id="IPR025974">
    <property type="entry name" value="Mif2/CENP-C_cupin"/>
</dbReference>
<dbReference type="Gene3D" id="2.60.120.10">
    <property type="entry name" value="Jelly Rolls"/>
    <property type="match status" value="1"/>
</dbReference>
<keyword evidence="3" id="KW-0238">DNA-binding</keyword>
<dbReference type="GO" id="GO:0019237">
    <property type="term" value="F:centromeric DNA binding"/>
    <property type="evidence" value="ECO:0007669"/>
    <property type="project" value="InterPro"/>
</dbReference>
<dbReference type="Proteomes" id="UP000623467">
    <property type="component" value="Unassembled WGS sequence"/>
</dbReference>
<evidence type="ECO:0000256" key="4">
    <source>
        <dbReference type="ARBA" id="ARBA00023242"/>
    </source>
</evidence>
<feature type="compositionally biased region" description="Polar residues" evidence="7">
    <location>
        <begin position="1"/>
        <end position="11"/>
    </location>
</feature>
<feature type="region of interest" description="Disordered" evidence="7">
    <location>
        <begin position="44"/>
        <end position="313"/>
    </location>
</feature>
<dbReference type="GO" id="GO:0051455">
    <property type="term" value="P:spindle attachment to meiosis I kinetochore"/>
    <property type="evidence" value="ECO:0007669"/>
    <property type="project" value="TreeGrafter"/>
</dbReference>
<evidence type="ECO:0000256" key="1">
    <source>
        <dbReference type="ARBA" id="ARBA00004123"/>
    </source>
</evidence>
<feature type="region of interest" description="Disordered" evidence="7">
    <location>
        <begin position="359"/>
        <end position="384"/>
    </location>
</feature>
<feature type="compositionally biased region" description="Basic and acidic residues" evidence="7">
    <location>
        <begin position="300"/>
        <end position="312"/>
    </location>
</feature>
<organism evidence="9 10">
    <name type="scientific">Mycena sanguinolenta</name>
    <dbReference type="NCBI Taxonomy" id="230812"/>
    <lineage>
        <taxon>Eukaryota</taxon>
        <taxon>Fungi</taxon>
        <taxon>Dikarya</taxon>
        <taxon>Basidiomycota</taxon>
        <taxon>Agaricomycotina</taxon>
        <taxon>Agaricomycetes</taxon>
        <taxon>Agaricomycetidae</taxon>
        <taxon>Agaricales</taxon>
        <taxon>Marasmiineae</taxon>
        <taxon>Mycenaceae</taxon>
        <taxon>Mycena</taxon>
    </lineage>
</organism>
<feature type="domain" description="Mif2/CENP-C cupin" evidence="8">
    <location>
        <begin position="451"/>
        <end position="534"/>
    </location>
</feature>
<protein>
    <recommendedName>
        <fullName evidence="6">CENP-C homolog</fullName>
    </recommendedName>
</protein>
<feature type="compositionally biased region" description="Low complexity" evidence="7">
    <location>
        <begin position="103"/>
        <end position="115"/>
    </location>
</feature>